<gene>
    <name evidence="2" type="ORF">KTA_27250</name>
</gene>
<dbReference type="InterPro" id="IPR011990">
    <property type="entry name" value="TPR-like_helical_dom_sf"/>
</dbReference>
<dbReference type="InterPro" id="IPR007111">
    <property type="entry name" value="NACHT_NTPase"/>
</dbReference>
<dbReference type="Gene3D" id="3.40.50.10140">
    <property type="entry name" value="Toll/interleukin-1 receptor homology (TIR) domain"/>
    <property type="match status" value="1"/>
</dbReference>
<dbReference type="Gene3D" id="1.25.40.10">
    <property type="entry name" value="Tetratricopeptide repeat domain"/>
    <property type="match status" value="3"/>
</dbReference>
<evidence type="ECO:0000313" key="2">
    <source>
        <dbReference type="EMBL" id="BBH94526.1"/>
    </source>
</evidence>
<dbReference type="SMART" id="SM00255">
    <property type="entry name" value="TIR"/>
    <property type="match status" value="1"/>
</dbReference>
<accession>A0A455T3Z0</accession>
<protein>
    <recommendedName>
        <fullName evidence="1">TIR domain-containing protein</fullName>
    </recommendedName>
</protein>
<dbReference type="PROSITE" id="PS50104">
    <property type="entry name" value="TIR"/>
    <property type="match status" value="1"/>
</dbReference>
<name>A0A455T3Z0_9CHLR</name>
<dbReference type="Gene3D" id="3.40.50.300">
    <property type="entry name" value="P-loop containing nucleotide triphosphate hydrolases"/>
    <property type="match status" value="1"/>
</dbReference>
<dbReference type="InterPro" id="IPR035897">
    <property type="entry name" value="Toll_tir_struct_dom_sf"/>
</dbReference>
<dbReference type="PANTHER" id="PTHR47938">
    <property type="entry name" value="RESPIRATORY COMPLEX I CHAPERONE (CIA84), PUTATIVE (AFU_ORTHOLOGUE AFUA_2G06020)-RELATED"/>
    <property type="match status" value="1"/>
</dbReference>
<dbReference type="GO" id="GO:0003729">
    <property type="term" value="F:mRNA binding"/>
    <property type="evidence" value="ECO:0007669"/>
    <property type="project" value="TreeGrafter"/>
</dbReference>
<dbReference type="InterPro" id="IPR000157">
    <property type="entry name" value="TIR_dom"/>
</dbReference>
<dbReference type="SUPFAM" id="SSF52540">
    <property type="entry name" value="P-loop containing nucleoside triphosphate hydrolases"/>
    <property type="match status" value="1"/>
</dbReference>
<dbReference type="InterPro" id="IPR027417">
    <property type="entry name" value="P-loop_NTPase"/>
</dbReference>
<reference evidence="2" key="1">
    <citation type="submission" date="2018-12" db="EMBL/GenBank/DDBJ databases">
        <title>Novel natural products biosynthetic potential of the class Ktedonobacteria.</title>
        <authorList>
            <person name="Zheng Y."/>
            <person name="Saitou A."/>
            <person name="Wang C.M."/>
            <person name="Toyoda A."/>
            <person name="Minakuchi Y."/>
            <person name="Sekiguchi Y."/>
            <person name="Ueda K."/>
            <person name="Takano H."/>
            <person name="Sakai Y."/>
            <person name="Yokota A."/>
            <person name="Yabe S."/>
        </authorList>
    </citation>
    <scope>NUCLEOTIDE SEQUENCE</scope>
    <source>
        <strain evidence="2">A3-2</strain>
    </source>
</reference>
<dbReference type="PANTHER" id="PTHR47938:SF35">
    <property type="entry name" value="PENTATRICOPEPTIDE REPEAT-CONTAINING PROTEIN 4, MITOCHONDRIAL-RELATED"/>
    <property type="match status" value="1"/>
</dbReference>
<dbReference type="SUPFAM" id="SSF52200">
    <property type="entry name" value="Toll/Interleukin receptor TIR domain"/>
    <property type="match status" value="1"/>
</dbReference>
<dbReference type="InterPro" id="IPR019734">
    <property type="entry name" value="TPR_rpt"/>
</dbReference>
<proteinExistence type="predicted"/>
<feature type="domain" description="TIR" evidence="1">
    <location>
        <begin position="9"/>
        <end position="155"/>
    </location>
</feature>
<sequence length="1528" mass="169365">MGAESRADRRLHVYISHTSAESNWSEHIEKRVRLAARAAGLEVPIISGPGKILAGSDIQQARRAALESADIILLLISPSFLDDDQCQQEMATALARWREHATTVVPIIVRPVSWEHTPLGKLEALPLGQPPKALSLWRPRDEGLYSVEEGLRRLMSALQPRTRSDGAGQLAPEHARAIGAMLIDHRPFIASCLDGFVGRNAELAAIRQQIADLQPGGGYLIISGQAGQGKSSLIARLVQEEGPERVPHHFLPLDPPPDHAVALLRDLLARLILAAALDPTPLLLAGTSRATLTAVFWNLLNKLSEAGRPVLICIDGLDQLPRNAFGKRDLSFLPLRPPPGCVLVLGSRPDDTLAALHARGPEREYSLPPLSRTDFDQLLQAHGLQLTRAEGDRLYALAEQNTLYLNLIARELASNQGLTPEALSARLSHNPAHIFTLSIERLKQDPHWERASYPLLGLLLVAREPLAATQLSDILAPLPTYQVRDALQQLGGLLVVDGNGCYSLFHSKLRDYLRQDPQQPDKPYLFTIAEEAHWHRVLSDWCERGGSELIWQEAPRNPDENARRRYARQHLAAHLFYGRAWERLFALLDAGRYGQRKIHELDPSTRAYAGDLNFGRQAAAWEGWSFKEGLAQLPRLWHYTLLRCSLSSQAERYPPEAFALLVQLGRQREALGLADLISDPGRQLEALVAIARQLQEQGAPESDYGPLYWRACQVARRSSEPDRLAPLLSELAADLHKAGWRESALQLWQAAIDVARRIALAAPCAETLLQIAEGLAEAGQSAEIEEIIEVMPSDTLQDEARQALVAALARARRWREATEALAAIPKHAAGARVAALAVLGRELAQAGEAAQAQALWEQAERLALTIPFAWEQILALVRLVQALAGAQRWSDAERLCEHIPNHWQQGEARLALLQALAEAGRWSEAEAICEHFADERQQAEARQLLVQALAAAERWSEAERLSSSIALPRERLRALIALGQARAEHGQVDEARRLWQQAEAELGRLESLDEHQEACVLLGQAVARAGLLDEAQRYWRRAEAIIRALPEGEERREALALLMRSLVQLERWQEASRLASALGDWQQQAELLITLGRGLSQAGRRAEAEQLWRQITSLVRKQATTREQRQAAITLASAIDSPVTWDEVERCVRSLVEGKERSAVLAYLGRLEAQAGARERARHLWQEAETLIASEDSSWKQSDGYQALARELARAGEWAEAERIVERVPDGWERADARVLLVRELVGAGRLEEAERHARAIELAPQRVEALLILGQAYARAAEPEQRARTEACWRECEQLIAGVEVAQQAELLAALGGAIAATGERERARHYWRQSERCIVSLSSEGVQVEVLADLIKALIAAREWDEAERLLKCLAQCLVHSPRANELKSELVASLAEAGEWEAAQRISHSIEADQERARALAVLGRAFAQAGQRERARQAWAEVQRLSATLTEERQAQVLLTLGQALEEAGEHEELLRLVQRAWSRVNTRLQALRLFPLVGGLIKLAPELGPALGEAFAAVDRFLAGAID</sequence>
<organism evidence="2">
    <name type="scientific">Thermogemmatispora argillosa</name>
    <dbReference type="NCBI Taxonomy" id="2045280"/>
    <lineage>
        <taxon>Bacteria</taxon>
        <taxon>Bacillati</taxon>
        <taxon>Chloroflexota</taxon>
        <taxon>Ktedonobacteria</taxon>
        <taxon>Thermogemmatisporales</taxon>
        <taxon>Thermogemmatisporaceae</taxon>
        <taxon>Thermogemmatispora</taxon>
    </lineage>
</organism>
<dbReference type="Pfam" id="PF13676">
    <property type="entry name" value="TIR_2"/>
    <property type="match status" value="1"/>
</dbReference>
<dbReference type="SMART" id="SM00028">
    <property type="entry name" value="TPR"/>
    <property type="match status" value="6"/>
</dbReference>
<dbReference type="SUPFAM" id="SSF48452">
    <property type="entry name" value="TPR-like"/>
    <property type="match status" value="3"/>
</dbReference>
<dbReference type="GO" id="GO:0007165">
    <property type="term" value="P:signal transduction"/>
    <property type="evidence" value="ECO:0007669"/>
    <property type="project" value="InterPro"/>
</dbReference>
<evidence type="ECO:0000259" key="1">
    <source>
        <dbReference type="PROSITE" id="PS50104"/>
    </source>
</evidence>
<dbReference type="Pfam" id="PF05729">
    <property type="entry name" value="NACHT"/>
    <property type="match status" value="1"/>
</dbReference>
<dbReference type="EMBL" id="AP019377">
    <property type="protein sequence ID" value="BBH94526.1"/>
    <property type="molecule type" value="Genomic_DNA"/>
</dbReference>